<dbReference type="EMBL" id="FOVG01000001">
    <property type="protein sequence ID" value="SFN33097.1"/>
    <property type="molecule type" value="Genomic_DNA"/>
</dbReference>
<dbReference type="Proteomes" id="UP000198968">
    <property type="component" value="Unassembled WGS sequence"/>
</dbReference>
<feature type="signal peptide" evidence="1">
    <location>
        <begin position="1"/>
        <end position="19"/>
    </location>
</feature>
<accession>A0A1I4Y504</accession>
<dbReference type="RefSeq" id="WP_090960951.1">
    <property type="nucleotide sequence ID" value="NZ_FOVG01000001.1"/>
</dbReference>
<evidence type="ECO:0000256" key="1">
    <source>
        <dbReference type="SAM" id="SignalP"/>
    </source>
</evidence>
<sequence length="81" mass="8481">MKIILTLLLSGLLGSSAFAQPASLFPARAPLAQLTPVAARCDLSACQTNCYTEQSHCNTRDNGACSSQAQMCVQACASQCK</sequence>
<protein>
    <submittedName>
        <fullName evidence="2">Uncharacterized protein</fullName>
    </submittedName>
</protein>
<reference evidence="3" key="1">
    <citation type="submission" date="2016-10" db="EMBL/GenBank/DDBJ databases">
        <authorList>
            <person name="Varghese N."/>
            <person name="Submissions S."/>
        </authorList>
    </citation>
    <scope>NUCLEOTIDE SEQUENCE [LARGE SCALE GENOMIC DNA]</scope>
    <source>
        <strain evidence="3">OV426</strain>
    </source>
</reference>
<gene>
    <name evidence="2" type="ORF">SAMN05428971_1052</name>
</gene>
<name>A0A1I4Y504_9GAMM</name>
<evidence type="ECO:0000313" key="3">
    <source>
        <dbReference type="Proteomes" id="UP000198968"/>
    </source>
</evidence>
<feature type="chain" id="PRO_5011538678" evidence="1">
    <location>
        <begin position="20"/>
        <end position="81"/>
    </location>
</feature>
<proteinExistence type="predicted"/>
<keyword evidence="1" id="KW-0732">Signal</keyword>
<dbReference type="AlphaFoldDB" id="A0A1I4Y504"/>
<organism evidence="2 3">
    <name type="scientific">Candidatus Pantoea varia</name>
    <dbReference type="NCBI Taxonomy" id="1881036"/>
    <lineage>
        <taxon>Bacteria</taxon>
        <taxon>Pseudomonadati</taxon>
        <taxon>Pseudomonadota</taxon>
        <taxon>Gammaproteobacteria</taxon>
        <taxon>Enterobacterales</taxon>
        <taxon>Erwiniaceae</taxon>
        <taxon>Pantoea</taxon>
    </lineage>
</organism>
<keyword evidence="3" id="KW-1185">Reference proteome</keyword>
<dbReference type="OrthoDB" id="6522514at2"/>
<evidence type="ECO:0000313" key="2">
    <source>
        <dbReference type="EMBL" id="SFN33097.1"/>
    </source>
</evidence>